<protein>
    <submittedName>
        <fullName evidence="1">Uncharacterized protein</fullName>
    </submittedName>
</protein>
<dbReference type="EMBL" id="ACGJ01000426">
    <property type="protein sequence ID" value="EET02404.1"/>
    <property type="molecule type" value="Genomic_DNA"/>
</dbReference>
<dbReference type="VEuPathDB" id="GiardiaDB:GL50581_287"/>
<comment type="caution">
    <text evidence="1">The sequence shown here is derived from an EMBL/GenBank/DDBJ whole genome shotgun (WGS) entry which is preliminary data.</text>
</comment>
<gene>
    <name evidence="1" type="ORF">GL50581_287</name>
</gene>
<dbReference type="Proteomes" id="UP000002488">
    <property type="component" value="Unassembled WGS sequence"/>
</dbReference>
<accession>C6LNI3</accession>
<proteinExistence type="predicted"/>
<sequence>MRNDCFSRLINLYGFKEQGAVSPENQDQYYSMIMMFQLLFTSPCDSIDPPLNLLYILDIFWDFEQSSEGEQRLLEGQKIFQETYFSKCGIPTFNLDRETASKIIPGGQGVTESAQPIMQATYMGITGAPVLLFDLLENKKSLRSVYYYMVQWMIKNDLNGKVLANALRESILQQNEDKGTSMNLRELDSNPETIGQRKLHQLIFIDLLSVILSPILAVTRYNMTARPVTDFPLFFFYNDSNANEEYLFTSISDIKESSVLEATMVPSSILSSELTSLFTEYNNSFTFAPYSYHCPDFRGSHRLRNVSNKTFGYLIFDLIEKAVTILDAKEIDVSRSVVIGIIEYLMEFPSIFGEYASLYGWRQDPNLYSTIYMDIIRKYCQTVMNTGQKLLDLCFMTVFFSSQMDSSDDMDIEPLDDADDELALSQSAQELSSKLLEEDEQYFMSFFSKLVDLVTQHSKLEIGFLAALGMNSLTSNDLLYQSLSLALANGCSTGSVKSPIDISSEPYYYMHSDVIYLFLTGLEYAVFLLRATSDYTPSVGPEDHERYREMYLFLEKDNVLQIIGNAFGIQTETETFMALLRNILDNLISAKNNGKAYYVHSVILSFFSSAIKEIDAIHYRRTEHHMLVTEQLLEQPAHSLQFTTSIISQSKSQGAALVFTTSPVDVKTVAKTTPDPNQTVLDVFANKTDFLSNVLKKFLKDNPSSIDKLWPESEYAKQVALFESKYDILYRTLQDICLYSSQTYQGMASVMETYKLPAYPQLETRRSMIRRSYIGGLYRNSLEWHLAQLVRNYIMIPDVRSSLTLVTKMAIVSTGVLALQIDNTQTDLSIPSLQELAKCHGICSPSRYGLALFFAKKKDGSLMLTTAHSIFYLTDSILIALLTDQDAEFISSRTDALTVFASPTECAVSHSLFGDFVPDTGSAQMVCNGRSYHSLDKCKFCRIQEAIYHGRDKAQNNIKDTIQLMTPIVDFHNVLLTRLVREDNNQSIYQFKSAVLDKLCSPGRVPTSVTKSSDQLFISNKSSDNNTVISSVSADGRICDNSELEELKLNKFVSSIYSEKWYLRICLRADGVADLSQILCQYVLKSVFKDGKATFSGRALDASLKITFERCVASQKLSLTSDTVPPSLWVLADSPNFFVVHYNELSYEILRMAEQLGARLACITDVFDGIGSREHFLIKAFHAILLLLDPKFGKLLLEKLNEKIIMTDVREKKQTTTGRLVDGTWRFIKLIEETEKEEYAGKKPSETTLKLALQLKANLNYLMTTLKPFVSQVIARIPIKFMTVGQFNELGCPSTLDDLIIIVKSDDCNINDTRRLLPRSIRTVELLLDER</sequence>
<organism evidence="1 2">
    <name type="scientific">Giardia intestinalis (strain ATCC 50581 / GS clone H7)</name>
    <name type="common">Giardia lamblia</name>
    <dbReference type="NCBI Taxonomy" id="598745"/>
    <lineage>
        <taxon>Eukaryota</taxon>
        <taxon>Metamonada</taxon>
        <taxon>Diplomonadida</taxon>
        <taxon>Hexamitidae</taxon>
        <taxon>Giardiinae</taxon>
        <taxon>Giardia</taxon>
    </lineage>
</organism>
<reference evidence="1 2" key="1">
    <citation type="journal article" date="2009" name="PLoS Pathog.">
        <title>Draft genome sequencing of giardia intestinalis assemblage B isolate GS: is human giardiasis caused by two different species?</title>
        <authorList>
            <person name="Franzen O."/>
            <person name="Jerlstrom-Hultqvist J."/>
            <person name="Castro E."/>
            <person name="Sherwood E."/>
            <person name="Ankarklev J."/>
            <person name="Reiner D.S."/>
            <person name="Palm D."/>
            <person name="Andersson J.O."/>
            <person name="Andersson B."/>
            <person name="Svard S.G."/>
        </authorList>
    </citation>
    <scope>NUCLEOTIDE SEQUENCE [LARGE SCALE GENOMIC DNA]</scope>
    <source>
        <strain evidence="2">ATCC 50581 / GS clone H7</strain>
    </source>
</reference>
<dbReference type="OrthoDB" id="10254553at2759"/>
<evidence type="ECO:0000313" key="2">
    <source>
        <dbReference type="Proteomes" id="UP000002488"/>
    </source>
</evidence>
<name>C6LNI3_GIAIB</name>
<dbReference type="OMA" id="KCKFCRI"/>
<evidence type="ECO:0000313" key="1">
    <source>
        <dbReference type="EMBL" id="EET02404.1"/>
    </source>
</evidence>